<dbReference type="Pfam" id="PF00561">
    <property type="entry name" value="Abhydrolase_1"/>
    <property type="match status" value="1"/>
</dbReference>
<dbReference type="InterPro" id="IPR000073">
    <property type="entry name" value="AB_hydrolase_1"/>
</dbReference>
<accession>A0A231H1C9</accession>
<dbReference type="EMBL" id="NGAF01000013">
    <property type="protein sequence ID" value="OXR42665.1"/>
    <property type="molecule type" value="Genomic_DNA"/>
</dbReference>
<dbReference type="AlphaFoldDB" id="A0A231H1C9"/>
<dbReference type="Gene3D" id="3.40.50.1820">
    <property type="entry name" value="alpha/beta hydrolase"/>
    <property type="match status" value="1"/>
</dbReference>
<gene>
    <name evidence="3" type="ORF">B7C42_05443</name>
</gene>
<proteinExistence type="predicted"/>
<dbReference type="PRINTS" id="PR00412">
    <property type="entry name" value="EPOXHYDRLASE"/>
</dbReference>
<dbReference type="GO" id="GO:0004301">
    <property type="term" value="F:epoxide hydrolase activity"/>
    <property type="evidence" value="ECO:0007669"/>
    <property type="project" value="UniProtKB-EC"/>
</dbReference>
<comment type="caution">
    <text evidence="3">The sequence shown here is derived from an EMBL/GenBank/DDBJ whole genome shotgun (WGS) entry which is preliminary data.</text>
</comment>
<evidence type="ECO:0000256" key="1">
    <source>
        <dbReference type="ARBA" id="ARBA00022801"/>
    </source>
</evidence>
<keyword evidence="1 3" id="KW-0378">Hydrolase</keyword>
<dbReference type="InterPro" id="IPR000639">
    <property type="entry name" value="Epox_hydrolase-like"/>
</dbReference>
<keyword evidence="4" id="KW-1185">Reference proteome</keyword>
<evidence type="ECO:0000259" key="2">
    <source>
        <dbReference type="Pfam" id="PF00561"/>
    </source>
</evidence>
<feature type="domain" description="AB hydrolase-1" evidence="2">
    <location>
        <begin position="35"/>
        <end position="285"/>
    </location>
</feature>
<dbReference type="SUPFAM" id="SSF53474">
    <property type="entry name" value="alpha/beta-Hydrolases"/>
    <property type="match status" value="1"/>
</dbReference>
<evidence type="ECO:0000313" key="3">
    <source>
        <dbReference type="EMBL" id="OXR42665.1"/>
    </source>
</evidence>
<sequence>MASTFTPAPDRTEFDLGQVTLHALTWGDPAATLALCLHGYPDTAWTWRRLGPALADHGYYAVAPFSRGYAPSTVPADGDVSTGSRVADALGIAEHLGAERAVVIGHDWGAFTANALAALPESPFRAFVAAAVPPLASVRITRDDLAGHVARTLAQSVNSWYILANQLPALPERFFTPMTALLWRRWSPGYDATDDLAHLAAAAPAQHRSAIIGYYRQLVRPRSTRPRDLDRLLMSPPIHPTLQLYGATDGCLRPGFFQDLDRHLPAGSRVVRIDDAGHFLHLEKPEAVNAIILDYLAVGR</sequence>
<name>A0A231H1C9_9NOCA</name>
<dbReference type="RefSeq" id="WP_094026959.1">
    <property type="nucleotide sequence ID" value="NZ_NGAF01000013.1"/>
</dbReference>
<evidence type="ECO:0000313" key="4">
    <source>
        <dbReference type="Proteomes" id="UP000215506"/>
    </source>
</evidence>
<dbReference type="PANTHER" id="PTHR43329">
    <property type="entry name" value="EPOXIDE HYDROLASE"/>
    <property type="match status" value="1"/>
</dbReference>
<reference evidence="3 4" key="1">
    <citation type="submission" date="2017-07" db="EMBL/GenBank/DDBJ databases">
        <title>First draft Genome Sequence of Nocardia cerradoensis isolated from human infection.</title>
        <authorList>
            <person name="Carrasco G."/>
        </authorList>
    </citation>
    <scope>NUCLEOTIDE SEQUENCE [LARGE SCALE GENOMIC DNA]</scope>
    <source>
        <strain evidence="3 4">CNM20130759</strain>
    </source>
</reference>
<dbReference type="Proteomes" id="UP000215506">
    <property type="component" value="Unassembled WGS sequence"/>
</dbReference>
<protein>
    <submittedName>
        <fullName evidence="3">Soluble epoxide hydrolase</fullName>
        <ecNumber evidence="3">3.3.2.10</ecNumber>
    </submittedName>
</protein>
<dbReference type="InterPro" id="IPR029058">
    <property type="entry name" value="AB_hydrolase_fold"/>
</dbReference>
<dbReference type="EC" id="3.3.2.10" evidence="3"/>
<organism evidence="3 4">
    <name type="scientific">Nocardia cerradoensis</name>
    <dbReference type="NCBI Taxonomy" id="85688"/>
    <lineage>
        <taxon>Bacteria</taxon>
        <taxon>Bacillati</taxon>
        <taxon>Actinomycetota</taxon>
        <taxon>Actinomycetes</taxon>
        <taxon>Mycobacteriales</taxon>
        <taxon>Nocardiaceae</taxon>
        <taxon>Nocardia</taxon>
    </lineage>
</organism>